<dbReference type="NCBIfam" id="TIGR02170">
    <property type="entry name" value="thyX"/>
    <property type="match status" value="1"/>
</dbReference>
<evidence type="ECO:0000256" key="1">
    <source>
        <dbReference type="HAMAP-Rule" id="MF_01408"/>
    </source>
</evidence>
<dbReference type="Gene3D" id="3.30.1360.170">
    <property type="match status" value="1"/>
</dbReference>
<dbReference type="GO" id="GO:0050797">
    <property type="term" value="F:thymidylate synthase (FAD) activity"/>
    <property type="evidence" value="ECO:0007669"/>
    <property type="project" value="UniProtKB-UniRule"/>
</dbReference>
<keyword evidence="1" id="KW-0545">Nucleotide biosynthesis</keyword>
<dbReference type="PANTHER" id="PTHR34934:SF1">
    <property type="entry name" value="FLAVIN-DEPENDENT THYMIDYLATE SYNTHASE"/>
    <property type="match status" value="1"/>
</dbReference>
<dbReference type="GO" id="GO:0032259">
    <property type="term" value="P:methylation"/>
    <property type="evidence" value="ECO:0007669"/>
    <property type="project" value="UniProtKB-KW"/>
</dbReference>
<organism evidence="3 4">
    <name type="scientific">Halarchaeum grantii</name>
    <dbReference type="NCBI Taxonomy" id="1193105"/>
    <lineage>
        <taxon>Archaea</taxon>
        <taxon>Methanobacteriati</taxon>
        <taxon>Methanobacteriota</taxon>
        <taxon>Stenosarchaea group</taxon>
        <taxon>Halobacteria</taxon>
        <taxon>Halobacteriales</taxon>
        <taxon>Halobacteriaceae</taxon>
    </lineage>
</organism>
<name>A0A830EY51_9EURY</name>
<comment type="pathway">
    <text evidence="1">Pyrimidine metabolism; dTTP biosynthesis.</text>
</comment>
<dbReference type="HAMAP" id="MF_01408">
    <property type="entry name" value="ThyX"/>
    <property type="match status" value="1"/>
</dbReference>
<keyword evidence="1" id="KW-0808">Transferase</keyword>
<feature type="binding site" evidence="1">
    <location>
        <position position="236"/>
    </location>
    <ligand>
        <name>FAD</name>
        <dbReference type="ChEBI" id="CHEBI:57692"/>
        <note>ligand shared between neighboring subunits</note>
    </ligand>
</feature>
<keyword evidence="1" id="KW-0489">Methyltransferase</keyword>
<dbReference type="GO" id="GO:0050660">
    <property type="term" value="F:flavin adenine dinucleotide binding"/>
    <property type="evidence" value="ECO:0007669"/>
    <property type="project" value="UniProtKB-UniRule"/>
</dbReference>
<feature type="binding site" evidence="1">
    <location>
        <begin position="126"/>
        <end position="128"/>
    </location>
    <ligand>
        <name>FAD</name>
        <dbReference type="ChEBI" id="CHEBI:57692"/>
        <note>ligand shared between neighboring subunits</note>
    </ligand>
</feature>
<feature type="binding site" description="in other chain" evidence="1">
    <location>
        <position position="214"/>
    </location>
    <ligand>
        <name>dUMP</name>
        <dbReference type="ChEBI" id="CHEBI:246422"/>
        <note>ligand shared between dimeric partners</note>
    </ligand>
</feature>
<keyword evidence="4" id="KW-1185">Reference proteome</keyword>
<sequence>MYGIPEYRRGWTFKVLAGCQMRDSGANDFSLGGCDVHDMKVELLEATPDPEEVICRAARNDYMSEYGAEQSFETVMASVEGDTLEEKKRTLIGHLMSHGHFGPFEHAQATFHVEGMSRSCMAQLTRHRHVSFDVQSMRYVAFDDVDPEDVADGELVVTPPSASDPDWVGRNQKGGSVDEETVAKREEVFTESVKRSVEDYQELLELGMPPEDARFVLPIGTEVNVVMSLNARMLMHVADMRAAADAQWEIRTLTEDVLDLAAEWCPVTFDYYEAKMKNRKNRLAP</sequence>
<feature type="active site" description="Involved in ionization of N3 of dUMP, leading to its activation" evidence="1">
    <location>
        <position position="241"/>
    </location>
</feature>
<keyword evidence="1" id="KW-0521">NADP</keyword>
<dbReference type="AlphaFoldDB" id="A0A830EY51"/>
<dbReference type="GO" id="GO:0006231">
    <property type="term" value="P:dTMP biosynthetic process"/>
    <property type="evidence" value="ECO:0007669"/>
    <property type="project" value="UniProtKB-UniRule"/>
</dbReference>
<gene>
    <name evidence="1" type="primary">thyX</name>
    <name evidence="3" type="ORF">GCM10009037_01060</name>
</gene>
<feature type="binding site" evidence="1">
    <location>
        <begin position="123"/>
        <end position="126"/>
    </location>
    <ligand>
        <name>dUMP</name>
        <dbReference type="ChEBI" id="CHEBI:246422"/>
        <note>ligand shared between dimeric partners</note>
    </ligand>
</feature>
<proteinExistence type="inferred from homology"/>
<dbReference type="EMBL" id="BMPF01000001">
    <property type="protein sequence ID" value="GGL21554.1"/>
    <property type="molecule type" value="Genomic_DNA"/>
</dbReference>
<feature type="binding site" evidence="1">
    <location>
        <begin position="230"/>
        <end position="232"/>
    </location>
    <ligand>
        <name>FAD</name>
        <dbReference type="ChEBI" id="CHEBI:57692"/>
        <note>ligand shared between neighboring subunits</note>
    </ligand>
</feature>
<dbReference type="EC" id="2.1.1.148" evidence="1"/>
<dbReference type="UniPathway" id="UPA00575"/>
<evidence type="ECO:0000256" key="2">
    <source>
        <dbReference type="SAM" id="MobiDB-lite"/>
    </source>
</evidence>
<feature type="binding site" description="in other chain" evidence="1">
    <location>
        <begin position="136"/>
        <end position="138"/>
    </location>
    <ligand>
        <name>dUMP</name>
        <dbReference type="ChEBI" id="CHEBI:246422"/>
        <note>ligand shared between dimeric partners</note>
    </ligand>
</feature>
<comment type="caution">
    <text evidence="3">The sequence shown here is derived from an EMBL/GenBank/DDBJ whole genome shotgun (WGS) entry which is preliminary data.</text>
</comment>
<dbReference type="GO" id="GO:0004799">
    <property type="term" value="F:thymidylate synthase activity"/>
    <property type="evidence" value="ECO:0007669"/>
    <property type="project" value="TreeGrafter"/>
</dbReference>
<keyword evidence="1" id="KW-0274">FAD</keyword>
<dbReference type="Proteomes" id="UP000628840">
    <property type="component" value="Unassembled WGS sequence"/>
</dbReference>
<feature type="region of interest" description="Disordered" evidence="2">
    <location>
        <begin position="159"/>
        <end position="180"/>
    </location>
</feature>
<dbReference type="GO" id="GO:0070402">
    <property type="term" value="F:NADPH binding"/>
    <property type="evidence" value="ECO:0007669"/>
    <property type="project" value="TreeGrafter"/>
</dbReference>
<comment type="caution">
    <text evidence="1">Lacks conserved residue(s) required for the propagation of feature annotation.</text>
</comment>
<evidence type="ECO:0000313" key="3">
    <source>
        <dbReference type="EMBL" id="GGL21554.1"/>
    </source>
</evidence>
<comment type="function">
    <text evidence="1">Catalyzes the reductive methylation of 2'-deoxyuridine-5'-monophosphate (dUMP) to 2'-deoxythymidine-5'-monophosphate (dTMP) while utilizing 5,10-methylenetetrahydrofolate (mTHF) as the methyl donor, and NADPH and FADH(2) as the reductant.</text>
</comment>
<dbReference type="CDD" id="cd20175">
    <property type="entry name" value="ThyX"/>
    <property type="match status" value="1"/>
</dbReference>
<protein>
    <recommendedName>
        <fullName evidence="1">Flavin-dependent thymidylate synthase</fullName>
        <shortName evidence="1">FDTS</shortName>
        <ecNumber evidence="1">2.1.1.148</ecNumber>
    </recommendedName>
    <alternativeName>
        <fullName evidence="1">FAD-dependent thymidylate synthase</fullName>
    </alternativeName>
    <alternativeName>
        <fullName evidence="1">Thymidylate synthase ThyX</fullName>
        <shortName evidence="1">TS</shortName>
        <shortName evidence="1">TSase</shortName>
    </alternativeName>
</protein>
<reference evidence="3 4" key="1">
    <citation type="journal article" date="2019" name="Int. J. Syst. Evol. Microbiol.">
        <title>The Global Catalogue of Microorganisms (GCM) 10K type strain sequencing project: providing services to taxonomists for standard genome sequencing and annotation.</title>
        <authorList>
            <consortium name="The Broad Institute Genomics Platform"/>
            <consortium name="The Broad Institute Genome Sequencing Center for Infectious Disease"/>
            <person name="Wu L."/>
            <person name="Ma J."/>
        </authorList>
    </citation>
    <scope>NUCLEOTIDE SEQUENCE [LARGE SCALE GENOMIC DNA]</scope>
    <source>
        <strain evidence="3 4">JCM 19585</strain>
    </source>
</reference>
<dbReference type="GO" id="GO:0006235">
    <property type="term" value="P:dTTP biosynthetic process"/>
    <property type="evidence" value="ECO:0007669"/>
    <property type="project" value="UniProtKB-UniRule"/>
</dbReference>
<dbReference type="InterPro" id="IPR003669">
    <property type="entry name" value="Thymidylate_synthase_ThyX"/>
</dbReference>
<evidence type="ECO:0000313" key="4">
    <source>
        <dbReference type="Proteomes" id="UP000628840"/>
    </source>
</evidence>
<dbReference type="PANTHER" id="PTHR34934">
    <property type="entry name" value="FLAVIN-DEPENDENT THYMIDYLATE SYNTHASE"/>
    <property type="match status" value="1"/>
</dbReference>
<dbReference type="InterPro" id="IPR036098">
    <property type="entry name" value="Thymidylate_synthase_ThyX_sf"/>
</dbReference>
<dbReference type="PROSITE" id="PS51331">
    <property type="entry name" value="THYX"/>
    <property type="match status" value="1"/>
</dbReference>
<dbReference type="SUPFAM" id="SSF69796">
    <property type="entry name" value="Thymidylate synthase-complementing protein Thy1"/>
    <property type="match status" value="1"/>
</dbReference>
<accession>A0A830EY51</accession>
<comment type="similarity">
    <text evidence="1">Belongs to the thymidylate synthase ThyX family.</text>
</comment>
<dbReference type="Pfam" id="PF02511">
    <property type="entry name" value="Thy1"/>
    <property type="match status" value="1"/>
</dbReference>
<keyword evidence="1" id="KW-0285">Flavoprotein</keyword>
<comment type="subunit">
    <text evidence="1">Homotetramer.</text>
</comment>
<comment type="catalytic activity">
    <reaction evidence="1">
        <text>dUMP + (6R)-5,10-methylene-5,6,7,8-tetrahydrofolate + NADPH + H(+) = dTMP + (6S)-5,6,7,8-tetrahydrofolate + NADP(+)</text>
        <dbReference type="Rhea" id="RHEA:29043"/>
        <dbReference type="ChEBI" id="CHEBI:15378"/>
        <dbReference type="ChEBI" id="CHEBI:15636"/>
        <dbReference type="ChEBI" id="CHEBI:57453"/>
        <dbReference type="ChEBI" id="CHEBI:57783"/>
        <dbReference type="ChEBI" id="CHEBI:58349"/>
        <dbReference type="ChEBI" id="CHEBI:63528"/>
        <dbReference type="ChEBI" id="CHEBI:246422"/>
        <dbReference type="EC" id="2.1.1.148"/>
    </reaction>
</comment>
<comment type="cofactor">
    <cofactor evidence="1">
        <name>FAD</name>
        <dbReference type="ChEBI" id="CHEBI:57692"/>
    </cofactor>
    <text evidence="1">Binds 4 FAD per tetramer. Each FAD binding site is formed by three monomers.</text>
</comment>
<feature type="binding site" evidence="1">
    <location>
        <position position="241"/>
    </location>
    <ligand>
        <name>dUMP</name>
        <dbReference type="ChEBI" id="CHEBI:246422"/>
        <note>ligand shared between dimeric partners</note>
    </ligand>
</feature>